<dbReference type="GO" id="GO:0016874">
    <property type="term" value="F:ligase activity"/>
    <property type="evidence" value="ECO:0007669"/>
    <property type="project" value="UniProtKB-KW"/>
</dbReference>
<protein>
    <submittedName>
        <fullName evidence="5">Glutamine synthetase family protein</fullName>
        <ecNumber evidence="5">6.3.1.-</ecNumber>
    </submittedName>
</protein>
<dbReference type="SMART" id="SM01230">
    <property type="entry name" value="Gln-synt_C"/>
    <property type="match status" value="1"/>
</dbReference>
<dbReference type="EC" id="6.3.1.-" evidence="5"/>
<feature type="domain" description="GS catalytic" evidence="4">
    <location>
        <begin position="162"/>
        <end position="475"/>
    </location>
</feature>
<keyword evidence="1 5" id="KW-0436">Ligase</keyword>
<proteinExistence type="inferred from homology"/>
<dbReference type="EMBL" id="JBEHGX010000004">
    <property type="protein sequence ID" value="MER0126150.1"/>
    <property type="molecule type" value="Genomic_DNA"/>
</dbReference>
<evidence type="ECO:0000313" key="5">
    <source>
        <dbReference type="EMBL" id="MER0126150.1"/>
    </source>
</evidence>
<sequence length="475" mass="52340">MTTKIVRGRFRKPAAAAAETLSSPEPAMFSMMFHSRLLAENYAPPTVTFAQEAKAYLREHPETEFIDIYLYDCHGRPRGKKIGVEALLSLEEGCYFPLSLYATEIDGQIVHAGDDALSAIEPDRLCLPVPGTLKPCAKDPKRYAQLQLSMREQDGAPCPLEPRVILQRVLNTFHQRGLYPVIAAEMEFYLSETPEETAADAWPFFQIDGAPSVAALLADIERHAGLQARGLTGIVAEAGSGQYELNFRHTDDPLAACDNVLAMKRLIRQLAQAHHHSATFMAKPHSDKAGSGMHFHISLNNARGENLFAGPPEALPEIMLHAMAGVLALMPASLALIAPNVNAWRRLRPMLATPRFSGWGHNNRATAIRVPCSSPKARRFEYRLAGADANPYLVVATLLAAMLYGLDKAPGLPPADAAPPPLPTNQPHALMLFALSPWLREQLGDDFARLWLTSKREALARFEHEVTEAEKAWRL</sequence>
<organism evidence="5 6">
    <name type="scientific">Franconibacter daqui</name>
    <dbReference type="NCBI Taxonomy" id="2047724"/>
    <lineage>
        <taxon>Bacteria</taxon>
        <taxon>Pseudomonadati</taxon>
        <taxon>Pseudomonadota</taxon>
        <taxon>Gammaproteobacteria</taxon>
        <taxon>Enterobacterales</taxon>
        <taxon>Enterobacteriaceae</taxon>
        <taxon>Franconibacter</taxon>
    </lineage>
</organism>
<comment type="caution">
    <text evidence="5">The sequence shown here is derived from an EMBL/GenBank/DDBJ whole genome shotgun (WGS) entry which is preliminary data.</text>
</comment>
<dbReference type="PROSITE" id="PS51987">
    <property type="entry name" value="GS_CATALYTIC"/>
    <property type="match status" value="1"/>
</dbReference>
<dbReference type="PANTHER" id="PTHR43785">
    <property type="entry name" value="GAMMA-GLUTAMYLPUTRESCINE SYNTHETASE"/>
    <property type="match status" value="1"/>
</dbReference>
<dbReference type="InterPro" id="IPR036651">
    <property type="entry name" value="Gln_synt_N_sf"/>
</dbReference>
<dbReference type="SUPFAM" id="SSF55931">
    <property type="entry name" value="Glutamine synthetase/guanido kinase"/>
    <property type="match status" value="1"/>
</dbReference>
<dbReference type="InterPro" id="IPR008146">
    <property type="entry name" value="Gln_synth_cat_dom"/>
</dbReference>
<comment type="similarity">
    <text evidence="2 3">Belongs to the glutamine synthetase family.</text>
</comment>
<dbReference type="SUPFAM" id="SSF54368">
    <property type="entry name" value="Glutamine synthetase, N-terminal domain"/>
    <property type="match status" value="1"/>
</dbReference>
<dbReference type="InterPro" id="IPR014746">
    <property type="entry name" value="Gln_synth/guanido_kin_cat_dom"/>
</dbReference>
<dbReference type="Gene3D" id="3.30.590.10">
    <property type="entry name" value="Glutamine synthetase/guanido kinase, catalytic domain"/>
    <property type="match status" value="1"/>
</dbReference>
<dbReference type="PANTHER" id="PTHR43785:SF12">
    <property type="entry name" value="TYPE-1 GLUTAMINE SYNTHETASE 2"/>
    <property type="match status" value="1"/>
</dbReference>
<accession>A0ABV1PMT2</accession>
<evidence type="ECO:0000256" key="1">
    <source>
        <dbReference type="ARBA" id="ARBA00022598"/>
    </source>
</evidence>
<gene>
    <name evidence="5" type="ORF">ABQG75_10460</name>
</gene>
<evidence type="ECO:0000313" key="6">
    <source>
        <dbReference type="Proteomes" id="UP001447374"/>
    </source>
</evidence>
<evidence type="ECO:0000256" key="2">
    <source>
        <dbReference type="PROSITE-ProRule" id="PRU01331"/>
    </source>
</evidence>
<evidence type="ECO:0000256" key="3">
    <source>
        <dbReference type="RuleBase" id="RU000384"/>
    </source>
</evidence>
<dbReference type="Pfam" id="PF00120">
    <property type="entry name" value="Gln-synt_C"/>
    <property type="match status" value="1"/>
</dbReference>
<keyword evidence="6" id="KW-1185">Reference proteome</keyword>
<name>A0ABV1PMT2_9ENTR</name>
<dbReference type="Proteomes" id="UP001447374">
    <property type="component" value="Unassembled WGS sequence"/>
</dbReference>
<reference evidence="5 6" key="1">
    <citation type="submission" date="2024-06" db="EMBL/GenBank/DDBJ databases">
        <title>Fanconibacter daqui strain Q02 whole shotgun sequencing project.</title>
        <authorList>
            <person name="Rodrigues J.W.A."/>
            <person name="Viana L.C."/>
            <person name="Vieira E.C."/>
            <person name="Souza F.O.L."/>
            <person name="Alegria O.C."/>
            <person name="Patroca S."/>
            <person name="Cruz A.C.R."/>
            <person name="Nunes A.R.C."/>
        </authorList>
    </citation>
    <scope>NUCLEOTIDE SEQUENCE [LARGE SCALE GENOMIC DNA]</scope>
    <source>
        <strain evidence="5 6">Q02</strain>
    </source>
</reference>
<evidence type="ECO:0000259" key="4">
    <source>
        <dbReference type="PROSITE" id="PS51987"/>
    </source>
</evidence>